<accession>A0ABY5PN72</accession>
<dbReference type="Pfam" id="PF00563">
    <property type="entry name" value="EAL"/>
    <property type="match status" value="1"/>
</dbReference>
<dbReference type="InterPro" id="IPR029787">
    <property type="entry name" value="Nucleotide_cyclase"/>
</dbReference>
<dbReference type="InterPro" id="IPR001610">
    <property type="entry name" value="PAC"/>
</dbReference>
<keyword evidence="7" id="KW-1185">Reference proteome</keyword>
<dbReference type="EMBL" id="CP088295">
    <property type="protein sequence ID" value="UUY06096.1"/>
    <property type="molecule type" value="Genomic_DNA"/>
</dbReference>
<dbReference type="Proteomes" id="UP001058860">
    <property type="component" value="Chromosome"/>
</dbReference>
<dbReference type="SMART" id="SM00086">
    <property type="entry name" value="PAC"/>
    <property type="match status" value="2"/>
</dbReference>
<dbReference type="PROSITE" id="PS50887">
    <property type="entry name" value="GGDEF"/>
    <property type="match status" value="1"/>
</dbReference>
<dbReference type="RefSeq" id="WP_353866525.1">
    <property type="nucleotide sequence ID" value="NZ_CP088295.1"/>
</dbReference>
<dbReference type="Pfam" id="PF08448">
    <property type="entry name" value="PAS_4"/>
    <property type="match status" value="2"/>
</dbReference>
<dbReference type="PROSITE" id="PS50112">
    <property type="entry name" value="PAS"/>
    <property type="match status" value="2"/>
</dbReference>
<evidence type="ECO:0000313" key="6">
    <source>
        <dbReference type="EMBL" id="UUY06096.1"/>
    </source>
</evidence>
<dbReference type="PROSITE" id="PS50883">
    <property type="entry name" value="EAL"/>
    <property type="match status" value="1"/>
</dbReference>
<feature type="domain" description="PAC" evidence="3">
    <location>
        <begin position="93"/>
        <end position="147"/>
    </location>
</feature>
<evidence type="ECO:0000256" key="1">
    <source>
        <dbReference type="SAM" id="MobiDB-lite"/>
    </source>
</evidence>
<dbReference type="InterPro" id="IPR013656">
    <property type="entry name" value="PAS_4"/>
</dbReference>
<proteinExistence type="predicted"/>
<gene>
    <name evidence="6" type="ORF">LRS13_11450</name>
</gene>
<dbReference type="SUPFAM" id="SSF55785">
    <property type="entry name" value="PYP-like sensor domain (PAS domain)"/>
    <property type="match status" value="3"/>
</dbReference>
<dbReference type="CDD" id="cd01948">
    <property type="entry name" value="EAL"/>
    <property type="match status" value="1"/>
</dbReference>
<dbReference type="InterPro" id="IPR035965">
    <property type="entry name" value="PAS-like_dom_sf"/>
</dbReference>
<feature type="domain" description="GGDEF" evidence="5">
    <location>
        <begin position="428"/>
        <end position="562"/>
    </location>
</feature>
<sequence length="847" mass="93101">MTSCARSVTRGPPRVACARASRATAASWHTSRSACSSPTAPGELLYVNDTWCELTGLTPGRALGRGWLQAVHPDDRERVSGSWFVTTGQDDAFHGELRIGDPAAGDSVRHVLIETEHVDDVGGGEPGFMGTVMDVTERRRAEELLRDSERRHRLISANLPGAVVAILDHDLRITLLEGEIAESAFDPDALIFESVSVLAGPDETPALIAAAEGALRGIDGTVELDSDRLGRILEVQLGPYRDELGEILGVLLVGTDVTTQRLADAALRHAERRFRAVFEEAPIGIAVVGLDGRLRQVNRALTDITGYRRSELEKTSLHTITHPDDLDASGEALAALADGEAEAQEVELRYLHASGHPVWVSIQATLVRNHEDEPDFLIVQVQDVTERRRFEDRLRHMADHDPLTGLPNRRAFEAALEGQVEHVKRYGPSGALLVLDLDGFKYVNDTLGHSAGDELLVSVAAVLRERLRTTDVLARLGGDEFAVLLPQGARDEAWTVAQALVEAIRNRADRLSGELAGRITASVGVALFTDDKTTSEEMFVNADLAMYDAKEAGRNRVCFFQDDEEHESKIKARMEWVEKIVQALDEDRFVLHAQPIVDLQKMEVAWHELLIRMVDEQGELVPPGAFLYVAERFDLIQTIDRMVIRKAIEYMEREGRAGRPLPVSVNVSGRSLGDPELLEIIEEDLQRAKHVNPNDLVLEVTETAAVSDIPAARMFSERLSELGCRLALDDFGAGFGSFYYLKHLPFDVLKIDGEFVRGCATNPTDRLVIKALVDIARGMGKVTVAEFVGDDEIVRLLLREGVDLGQGYHLGKPRPLEELLGPYPEEDAPALSPAEAEDSAAQARDRG</sequence>
<reference evidence="7" key="1">
    <citation type="submission" date="2021-11" db="EMBL/GenBank/DDBJ databases">
        <title>Cultivation dependent microbiological survey of springs from the worlds oldest radium mine currently devoted to the extraction of radon-saturated water.</title>
        <authorList>
            <person name="Kapinusova G."/>
            <person name="Smrhova T."/>
            <person name="Strejcek M."/>
            <person name="Suman J."/>
            <person name="Jani K."/>
            <person name="Pajer P."/>
            <person name="Uhlik O."/>
        </authorList>
    </citation>
    <scope>NUCLEOTIDE SEQUENCE [LARGE SCALE GENOMIC DNA]</scope>
    <source>
        <strain evidence="7">J379</strain>
    </source>
</reference>
<dbReference type="SMART" id="SM00091">
    <property type="entry name" value="PAS"/>
    <property type="match status" value="2"/>
</dbReference>
<dbReference type="InterPro" id="IPR000014">
    <property type="entry name" value="PAS"/>
</dbReference>
<dbReference type="CDD" id="cd00130">
    <property type="entry name" value="PAS"/>
    <property type="match status" value="2"/>
</dbReference>
<feature type="domain" description="PAC" evidence="3">
    <location>
        <begin position="218"/>
        <end position="269"/>
    </location>
</feature>
<feature type="region of interest" description="Disordered" evidence="1">
    <location>
        <begin position="813"/>
        <end position="847"/>
    </location>
</feature>
<dbReference type="InterPro" id="IPR043128">
    <property type="entry name" value="Rev_trsase/Diguanyl_cyclase"/>
</dbReference>
<dbReference type="SMART" id="SM00267">
    <property type="entry name" value="GGDEF"/>
    <property type="match status" value="1"/>
</dbReference>
<feature type="domain" description="PAS" evidence="2">
    <location>
        <begin position="42"/>
        <end position="79"/>
    </location>
</feature>
<dbReference type="InterPro" id="IPR013655">
    <property type="entry name" value="PAS_fold_3"/>
</dbReference>
<dbReference type="SUPFAM" id="SSF55073">
    <property type="entry name" value="Nucleotide cyclase"/>
    <property type="match status" value="1"/>
</dbReference>
<dbReference type="PANTHER" id="PTHR44757:SF2">
    <property type="entry name" value="BIOFILM ARCHITECTURE MAINTENANCE PROTEIN MBAA"/>
    <property type="match status" value="1"/>
</dbReference>
<dbReference type="InterPro" id="IPR000160">
    <property type="entry name" value="GGDEF_dom"/>
</dbReference>
<dbReference type="NCBIfam" id="TIGR00254">
    <property type="entry name" value="GGDEF"/>
    <property type="match status" value="1"/>
</dbReference>
<evidence type="ECO:0000259" key="3">
    <source>
        <dbReference type="PROSITE" id="PS50113"/>
    </source>
</evidence>
<evidence type="ECO:0000259" key="2">
    <source>
        <dbReference type="PROSITE" id="PS50112"/>
    </source>
</evidence>
<evidence type="ECO:0000259" key="5">
    <source>
        <dbReference type="PROSITE" id="PS50887"/>
    </source>
</evidence>
<dbReference type="InterPro" id="IPR000700">
    <property type="entry name" value="PAS-assoc_C"/>
</dbReference>
<dbReference type="InterPro" id="IPR035919">
    <property type="entry name" value="EAL_sf"/>
</dbReference>
<name>A0ABY5PN72_9ACTN</name>
<feature type="domain" description="PAS" evidence="2">
    <location>
        <begin position="270"/>
        <end position="340"/>
    </location>
</feature>
<feature type="domain" description="EAL" evidence="4">
    <location>
        <begin position="573"/>
        <end position="827"/>
    </location>
</feature>
<dbReference type="SMART" id="SM00052">
    <property type="entry name" value="EAL"/>
    <property type="match status" value="1"/>
</dbReference>
<dbReference type="Pfam" id="PF00990">
    <property type="entry name" value="GGDEF"/>
    <property type="match status" value="1"/>
</dbReference>
<dbReference type="CDD" id="cd01949">
    <property type="entry name" value="GGDEF"/>
    <property type="match status" value="1"/>
</dbReference>
<dbReference type="Gene3D" id="3.30.450.20">
    <property type="entry name" value="PAS domain"/>
    <property type="match status" value="3"/>
</dbReference>
<feature type="domain" description="PAC" evidence="3">
    <location>
        <begin position="344"/>
        <end position="396"/>
    </location>
</feature>
<evidence type="ECO:0000313" key="7">
    <source>
        <dbReference type="Proteomes" id="UP001058860"/>
    </source>
</evidence>
<dbReference type="SUPFAM" id="SSF141868">
    <property type="entry name" value="EAL domain-like"/>
    <property type="match status" value="1"/>
</dbReference>
<dbReference type="Gene3D" id="3.20.20.450">
    <property type="entry name" value="EAL domain"/>
    <property type="match status" value="1"/>
</dbReference>
<evidence type="ECO:0000259" key="4">
    <source>
        <dbReference type="PROSITE" id="PS50883"/>
    </source>
</evidence>
<dbReference type="InterPro" id="IPR001633">
    <property type="entry name" value="EAL_dom"/>
</dbReference>
<dbReference type="NCBIfam" id="TIGR00229">
    <property type="entry name" value="sensory_box"/>
    <property type="match status" value="2"/>
</dbReference>
<dbReference type="PROSITE" id="PS50113">
    <property type="entry name" value="PAC"/>
    <property type="match status" value="3"/>
</dbReference>
<dbReference type="Pfam" id="PF08447">
    <property type="entry name" value="PAS_3"/>
    <property type="match status" value="1"/>
</dbReference>
<protein>
    <submittedName>
        <fullName evidence="6">EAL domain-containing protein</fullName>
    </submittedName>
</protein>
<dbReference type="PANTHER" id="PTHR44757">
    <property type="entry name" value="DIGUANYLATE CYCLASE DGCP"/>
    <property type="match status" value="1"/>
</dbReference>
<dbReference type="Gene3D" id="3.30.70.270">
    <property type="match status" value="1"/>
</dbReference>
<dbReference type="InterPro" id="IPR052155">
    <property type="entry name" value="Biofilm_reg_signaling"/>
</dbReference>
<organism evidence="6 7">
    <name type="scientific">Svornostia abyssi</name>
    <dbReference type="NCBI Taxonomy" id="2898438"/>
    <lineage>
        <taxon>Bacteria</taxon>
        <taxon>Bacillati</taxon>
        <taxon>Actinomycetota</taxon>
        <taxon>Thermoleophilia</taxon>
        <taxon>Solirubrobacterales</taxon>
        <taxon>Baekduiaceae</taxon>
        <taxon>Svornostia</taxon>
    </lineage>
</organism>